<name>A0A0B5F6C6_STRA4</name>
<feature type="transmembrane region" description="Helical" evidence="2">
    <location>
        <begin position="46"/>
        <end position="68"/>
    </location>
</feature>
<organism evidence="4 5">
    <name type="scientific">Streptomyces albus (strain ATCC 21838 / DSM 41398 / FERM P-419 / JCM 4703 / NBRC 107858)</name>
    <dbReference type="NCBI Taxonomy" id="1081613"/>
    <lineage>
        <taxon>Bacteria</taxon>
        <taxon>Bacillati</taxon>
        <taxon>Actinomycetota</taxon>
        <taxon>Actinomycetes</taxon>
        <taxon>Kitasatosporales</taxon>
        <taxon>Streptomycetaceae</taxon>
        <taxon>Streptomyces</taxon>
    </lineage>
</organism>
<dbReference type="Proteomes" id="UP000031523">
    <property type="component" value="Chromosome"/>
</dbReference>
<feature type="compositionally biased region" description="Acidic residues" evidence="1">
    <location>
        <begin position="1"/>
        <end position="10"/>
    </location>
</feature>
<dbReference type="KEGG" id="sals:SLNWT_6779"/>
<gene>
    <name evidence="4" type="ORF">SLNWT_6779</name>
</gene>
<evidence type="ECO:0000256" key="2">
    <source>
        <dbReference type="SAM" id="Phobius"/>
    </source>
</evidence>
<keyword evidence="5" id="KW-1185">Reference proteome</keyword>
<proteinExistence type="predicted"/>
<evidence type="ECO:0000259" key="3">
    <source>
        <dbReference type="Pfam" id="PF14016"/>
    </source>
</evidence>
<feature type="region of interest" description="Disordered" evidence="1">
    <location>
        <begin position="78"/>
        <end position="145"/>
    </location>
</feature>
<feature type="compositionally biased region" description="Low complexity" evidence="1">
    <location>
        <begin position="116"/>
        <end position="130"/>
    </location>
</feature>
<keyword evidence="2" id="KW-1133">Transmembrane helix</keyword>
<reference evidence="4 5" key="1">
    <citation type="submission" date="2015-01" db="EMBL/GenBank/DDBJ databases">
        <title>Enhanced salinomycin production by adjusting the supply of polyketide extender units in Streptomyce albus DSM 41398.</title>
        <authorList>
            <person name="Lu C."/>
        </authorList>
    </citation>
    <scope>NUCLEOTIDE SEQUENCE [LARGE SCALE GENOMIC DNA]</scope>
    <source>
        <strain evidence="5">ATCC 21838 / DSM 41398 / FERM P-419 / JCM 4703 / NBRC 107858</strain>
    </source>
</reference>
<dbReference type="InterPro" id="IPR025326">
    <property type="entry name" value="DUF4232"/>
</dbReference>
<feature type="region of interest" description="Disordered" evidence="1">
    <location>
        <begin position="1"/>
        <end position="29"/>
    </location>
</feature>
<dbReference type="EMBL" id="CP010519">
    <property type="protein sequence ID" value="AJE87155.1"/>
    <property type="molecule type" value="Genomic_DNA"/>
</dbReference>
<dbReference type="Pfam" id="PF14016">
    <property type="entry name" value="DUF4232"/>
    <property type="match status" value="1"/>
</dbReference>
<keyword evidence="2" id="KW-0472">Membrane</keyword>
<evidence type="ECO:0000313" key="5">
    <source>
        <dbReference type="Proteomes" id="UP000031523"/>
    </source>
</evidence>
<sequence length="282" mass="29204">MGPGAEQEESAEIRAAFARPSTPLPPPPGAFARIRRRAAARRRRRVLTVAVVACGAALATVTVPAGFLTDRLGTLSDHFGSGGDGTGPPAERVVPAGDPPATGRSAESPRESSSGPARTPSPRPSDSSGPPEDEATGPAAPKTPQCSGAILALSRQRSEQAAGSRYMTLRLVNADGPACTTRGFPGVSLAKGPDRTRVGSPAERSGGPGERITLARGEAASFVVQLADTGAYERDRCRPGGADSLRVYLPGRRESVFLEVNGLRTCTAEGYRTLHVTALTRS</sequence>
<feature type="region of interest" description="Disordered" evidence="1">
    <location>
        <begin position="184"/>
        <end position="209"/>
    </location>
</feature>
<feature type="domain" description="DUF4232" evidence="3">
    <location>
        <begin position="146"/>
        <end position="278"/>
    </location>
</feature>
<accession>A0A0B5F6C6</accession>
<evidence type="ECO:0000313" key="4">
    <source>
        <dbReference type="EMBL" id="AJE87155.1"/>
    </source>
</evidence>
<dbReference type="AlphaFoldDB" id="A0A0B5F6C6"/>
<evidence type="ECO:0000256" key="1">
    <source>
        <dbReference type="SAM" id="MobiDB-lite"/>
    </source>
</evidence>
<protein>
    <recommendedName>
        <fullName evidence="3">DUF4232 domain-containing protein</fullName>
    </recommendedName>
</protein>
<keyword evidence="2" id="KW-0812">Transmembrane</keyword>